<dbReference type="PANTHER" id="PTHR43280">
    <property type="entry name" value="ARAC-FAMILY TRANSCRIPTIONAL REGULATOR"/>
    <property type="match status" value="1"/>
</dbReference>
<evidence type="ECO:0000259" key="4">
    <source>
        <dbReference type="PROSITE" id="PS01124"/>
    </source>
</evidence>
<keyword evidence="1" id="KW-0805">Transcription regulation</keyword>
<dbReference type="PROSITE" id="PS00041">
    <property type="entry name" value="HTH_ARAC_FAMILY_1"/>
    <property type="match status" value="1"/>
</dbReference>
<dbReference type="PRINTS" id="PR00032">
    <property type="entry name" value="HTHARAC"/>
</dbReference>
<reference evidence="5 6" key="1">
    <citation type="journal article" date="2007" name="Int. J. Syst. Evol. Microbiol.">
        <title>Oceanobacillus profundus sp. nov., isolated from a deep-sea sediment core.</title>
        <authorList>
            <person name="Kim Y.G."/>
            <person name="Choi D.H."/>
            <person name="Hyun S."/>
            <person name="Cho B.C."/>
        </authorList>
    </citation>
    <scope>NUCLEOTIDE SEQUENCE [LARGE SCALE GENOMIC DNA]</scope>
    <source>
        <strain evidence="5 6">DSM 18246</strain>
    </source>
</reference>
<dbReference type="InterPro" id="IPR009057">
    <property type="entry name" value="Homeodomain-like_sf"/>
</dbReference>
<accession>A0A417YCG4</accession>
<dbReference type="InterPro" id="IPR020449">
    <property type="entry name" value="Tscrpt_reg_AraC-type_HTH"/>
</dbReference>
<comment type="caution">
    <text evidence="5">The sequence shown here is derived from an EMBL/GenBank/DDBJ whole genome shotgun (WGS) entry which is preliminary data.</text>
</comment>
<dbReference type="InterPro" id="IPR037923">
    <property type="entry name" value="HTH-like"/>
</dbReference>
<dbReference type="Pfam" id="PF02311">
    <property type="entry name" value="AraC_binding"/>
    <property type="match status" value="1"/>
</dbReference>
<evidence type="ECO:0000256" key="3">
    <source>
        <dbReference type="ARBA" id="ARBA00023163"/>
    </source>
</evidence>
<dbReference type="InterPro" id="IPR003313">
    <property type="entry name" value="AraC-bd"/>
</dbReference>
<dbReference type="Pfam" id="PF12833">
    <property type="entry name" value="HTH_18"/>
    <property type="match status" value="1"/>
</dbReference>
<dbReference type="RefSeq" id="WP_118890069.1">
    <property type="nucleotide sequence ID" value="NZ_PHUT01000016.1"/>
</dbReference>
<evidence type="ECO:0000256" key="1">
    <source>
        <dbReference type="ARBA" id="ARBA00023015"/>
    </source>
</evidence>
<dbReference type="InterPro" id="IPR014710">
    <property type="entry name" value="RmlC-like_jellyroll"/>
</dbReference>
<feature type="domain" description="HTH araC/xylS-type" evidence="4">
    <location>
        <begin position="177"/>
        <end position="276"/>
    </location>
</feature>
<dbReference type="PROSITE" id="PS01124">
    <property type="entry name" value="HTH_ARAC_FAMILY_2"/>
    <property type="match status" value="1"/>
</dbReference>
<dbReference type="Gene3D" id="1.10.10.60">
    <property type="entry name" value="Homeodomain-like"/>
    <property type="match status" value="2"/>
</dbReference>
<keyword evidence="6" id="KW-1185">Reference proteome</keyword>
<dbReference type="SMART" id="SM00342">
    <property type="entry name" value="HTH_ARAC"/>
    <property type="match status" value="1"/>
</dbReference>
<evidence type="ECO:0000313" key="6">
    <source>
        <dbReference type="Proteomes" id="UP000285456"/>
    </source>
</evidence>
<proteinExistence type="predicted"/>
<dbReference type="InterPro" id="IPR018062">
    <property type="entry name" value="HTH_AraC-typ_CS"/>
</dbReference>
<dbReference type="PANTHER" id="PTHR43280:SF28">
    <property type="entry name" value="HTH-TYPE TRANSCRIPTIONAL ACTIVATOR RHAS"/>
    <property type="match status" value="1"/>
</dbReference>
<evidence type="ECO:0000313" key="5">
    <source>
        <dbReference type="EMBL" id="RHW30257.1"/>
    </source>
</evidence>
<dbReference type="Gene3D" id="2.60.120.10">
    <property type="entry name" value="Jelly Rolls"/>
    <property type="match status" value="1"/>
</dbReference>
<name>A0A417YCG4_9BACI</name>
<organism evidence="5 6">
    <name type="scientific">Oceanobacillus profundus</name>
    <dbReference type="NCBI Taxonomy" id="372463"/>
    <lineage>
        <taxon>Bacteria</taxon>
        <taxon>Bacillati</taxon>
        <taxon>Bacillota</taxon>
        <taxon>Bacilli</taxon>
        <taxon>Bacillales</taxon>
        <taxon>Bacillaceae</taxon>
        <taxon>Oceanobacillus</taxon>
    </lineage>
</organism>
<dbReference type="SUPFAM" id="SSF51215">
    <property type="entry name" value="Regulatory protein AraC"/>
    <property type="match status" value="1"/>
</dbReference>
<keyword evidence="3" id="KW-0804">Transcription</keyword>
<keyword evidence="2" id="KW-0238">DNA-binding</keyword>
<dbReference type="InterPro" id="IPR018060">
    <property type="entry name" value="HTH_AraC"/>
</dbReference>
<dbReference type="GO" id="GO:0003700">
    <property type="term" value="F:DNA-binding transcription factor activity"/>
    <property type="evidence" value="ECO:0007669"/>
    <property type="project" value="InterPro"/>
</dbReference>
<dbReference type="SUPFAM" id="SSF46689">
    <property type="entry name" value="Homeodomain-like"/>
    <property type="match status" value="2"/>
</dbReference>
<dbReference type="EMBL" id="QWEH01000015">
    <property type="protein sequence ID" value="RHW30257.1"/>
    <property type="molecule type" value="Genomic_DNA"/>
</dbReference>
<dbReference type="Proteomes" id="UP000285456">
    <property type="component" value="Unassembled WGS sequence"/>
</dbReference>
<evidence type="ECO:0000256" key="2">
    <source>
        <dbReference type="ARBA" id="ARBA00023125"/>
    </source>
</evidence>
<sequence length="286" mass="33567">MNQSMIAFYRMRGTNEPFDYHAHEEYEIYFFHAGTCRYLIHNQIYDLEPGDILIMDGMTLHKPNVHPNSEYIRSAVHFSPKWVKSVLEELGAMYLLEAFQRLHHCLIRTKENEESKALEKLIQQLSELSQVTNRQELHLETELKVLLLQVLISVYNLGQKDSKKLIDKKSEKAEHVENILKYIQAHYMEILTVGSIAEALNLSKSYVSHLFREMTGFTVMEYVMASRLTQVKYLLEMEPKKSIKEIAFESGFESASHFSRYFREHVGMTAGEFRRKRLKIYSEENG</sequence>
<gene>
    <name evidence="5" type="ORF">D1B32_18260</name>
</gene>
<dbReference type="GO" id="GO:0043565">
    <property type="term" value="F:sequence-specific DNA binding"/>
    <property type="evidence" value="ECO:0007669"/>
    <property type="project" value="InterPro"/>
</dbReference>
<protein>
    <submittedName>
        <fullName evidence="5">AraC family transcriptional regulator</fullName>
    </submittedName>
</protein>
<dbReference type="AlphaFoldDB" id="A0A417YCG4"/>